<feature type="region of interest" description="Disordered" evidence="1">
    <location>
        <begin position="282"/>
        <end position="382"/>
    </location>
</feature>
<feature type="compositionally biased region" description="Basic and acidic residues" evidence="1">
    <location>
        <begin position="133"/>
        <end position="196"/>
    </location>
</feature>
<gene>
    <name evidence="4" type="ORF">K7432_003013</name>
</gene>
<accession>A0ABR2W6X7</accession>
<evidence type="ECO:0000256" key="2">
    <source>
        <dbReference type="SAM" id="Phobius"/>
    </source>
</evidence>
<sequence length="1134" mass="126745">MPPSKRSNAKKVKSKLKASKRQPKSPNLTSSVDQNISEQATESGHKDISNDGVIGLNNETNSDKVKESSNESKPDEVRESNNESEPDKVEELNNENEPDKVRESNNEREPHEVKELNNECKPNEVEELNNESEPDKVRELNDEREPHEVKESNNECKPDEVKESNNESEPDEVRESDGERKPYEANELNNEREPNRESSYGSKSDEVRELNSELHEAKESTDEREPYEVKESSNECKPDEVEESNNESKPDEVRELNNESKSSEGNWQDIKEPVINRTLQHDFEGGSHNTVDESTTEIDSHQSSVPANGIFVEDSSNTADIPNQPLTATSCDDSQEVISHRSSTSHNLVPRMHSQESVDDRNNSENTPLLGASEGSREYTSNHYRTPIRDERNVIRDLPKEYAENLKGWWRNIRPLWRWTIIALIILIGQLLLFVLAMRLVKPRTTQDLLQYSKLAFQSATISDLRSSSFLVTTNVSISNLPEYSLVSLPTTLDVLYRDEFMGTIDVPELTLGPHSSWFMIDSPLHIEDLDMVSEFATDLMTLESLIWNLRGNLSLHSNGSKVQTFPFAKDIGLKGLRGIRNLTMTSLNLSTNTGEDDVQLDAVISLVNPSNVTLYPGCIPFEILYNGVMLAQVTTNNIPLTPGPNDISVSGKILTYSEDDTEAVSEFIAHYLKGERTLVDIRGSGTNVTVPWLADAVQSIQASLPVSGWSDRAFITDIKLQDLSSEFLASDPTPVLGGAVQAKVKLPTSFPMKTKYFTQFSEICVYQKTIGEKGDQCIPFARLALLTIPIKSTVKGDSIIISGDFKGVPLFPLTDKNFFNHVVEHFFDGNKSSFGISGETTVYVETAVGVMDIDLREFKQGFSVTGLSGLQNNTPAISSVDIAKKRKELVFESEVTLYNPGHLISSWGTLLFDIVFQGIRVGQVIVPELRMNPGENSVPCIGRLFVTTDEQVNSTVRSLLSNYISASETTLSIVGNEYSTENPTLLETFKNFTSVVSLPGISSNLIANPVFHMMFGSFTTDVLNPLQSVPLKIKYINATVYAEEQLIAAIDADLQNSWWLSPMILPPGKSVRSPKLPLTFNPAGYKRIRESLDRTLVVKIIARVLVEINEVAMWLDYQKERVSVLIDARFLHK</sequence>
<feature type="compositionally biased region" description="Polar residues" evidence="1">
    <location>
        <begin position="314"/>
        <end position="347"/>
    </location>
</feature>
<organism evidence="4 5">
    <name type="scientific">Basidiobolus ranarum</name>
    <dbReference type="NCBI Taxonomy" id="34480"/>
    <lineage>
        <taxon>Eukaryota</taxon>
        <taxon>Fungi</taxon>
        <taxon>Fungi incertae sedis</taxon>
        <taxon>Zoopagomycota</taxon>
        <taxon>Entomophthoromycotina</taxon>
        <taxon>Basidiobolomycetes</taxon>
        <taxon>Basidiobolales</taxon>
        <taxon>Basidiobolaceae</taxon>
        <taxon>Basidiobolus</taxon>
    </lineage>
</organism>
<feature type="compositionally biased region" description="Polar residues" evidence="1">
    <location>
        <begin position="24"/>
        <end position="42"/>
    </location>
</feature>
<protein>
    <recommendedName>
        <fullName evidence="3">Tag1-like fifth Ig-like domain-containing protein</fullName>
    </recommendedName>
</protein>
<dbReference type="EMBL" id="JASJQH010006962">
    <property type="protein sequence ID" value="KAK9722009.1"/>
    <property type="molecule type" value="Genomic_DNA"/>
</dbReference>
<feature type="domain" description="Tag1-like fifth Ig-like" evidence="3">
    <location>
        <begin position="1004"/>
        <end position="1112"/>
    </location>
</feature>
<feature type="compositionally biased region" description="Basic residues" evidence="1">
    <location>
        <begin position="7"/>
        <end position="23"/>
    </location>
</feature>
<feature type="region of interest" description="Disordered" evidence="1">
    <location>
        <begin position="1"/>
        <end position="270"/>
    </location>
</feature>
<feature type="compositionally biased region" description="Basic and acidic residues" evidence="1">
    <location>
        <begin position="61"/>
        <end position="124"/>
    </location>
</feature>
<feature type="compositionally biased region" description="Basic and acidic residues" evidence="1">
    <location>
        <begin position="246"/>
        <end position="262"/>
    </location>
</feature>
<feature type="compositionally biased region" description="Basic and acidic residues" evidence="1">
    <location>
        <begin position="203"/>
        <end position="239"/>
    </location>
</feature>
<reference evidence="4 5" key="1">
    <citation type="submission" date="2023-04" db="EMBL/GenBank/DDBJ databases">
        <title>Genome of Basidiobolus ranarum AG-B5.</title>
        <authorList>
            <person name="Stajich J.E."/>
            <person name="Carter-House D."/>
            <person name="Gryganskyi A."/>
        </authorList>
    </citation>
    <scope>NUCLEOTIDE SEQUENCE [LARGE SCALE GENOMIC DNA]</scope>
    <source>
        <strain evidence="4 5">AG-B5</strain>
    </source>
</reference>
<comment type="caution">
    <text evidence="4">The sequence shown here is derived from an EMBL/GenBank/DDBJ whole genome shotgun (WGS) entry which is preliminary data.</text>
</comment>
<keyword evidence="2" id="KW-0812">Transmembrane</keyword>
<dbReference type="InterPro" id="IPR022185">
    <property type="entry name" value="DUF3712"/>
</dbReference>
<keyword evidence="5" id="KW-1185">Reference proteome</keyword>
<proteinExistence type="predicted"/>
<feature type="compositionally biased region" description="Basic and acidic residues" evidence="1">
    <location>
        <begin position="353"/>
        <end position="363"/>
    </location>
</feature>
<keyword evidence="2" id="KW-1133">Transmembrane helix</keyword>
<dbReference type="PANTHER" id="PTHR35895">
    <property type="entry name" value="CHROMOSOME 16, WHOLE GENOME SHOTGUN SEQUENCE"/>
    <property type="match status" value="1"/>
</dbReference>
<name>A0ABR2W6X7_9FUNG</name>
<dbReference type="InterPro" id="IPR059066">
    <property type="entry name" value="Ig_Tag1-like_5th"/>
</dbReference>
<dbReference type="Pfam" id="PF12505">
    <property type="entry name" value="DUF3712"/>
    <property type="match status" value="1"/>
</dbReference>
<dbReference type="Pfam" id="PF26153">
    <property type="entry name" value="LEA-2L_5"/>
    <property type="match status" value="1"/>
</dbReference>
<dbReference type="InterPro" id="IPR046368">
    <property type="entry name" value="Tag1"/>
</dbReference>
<dbReference type="Proteomes" id="UP001479436">
    <property type="component" value="Unassembled WGS sequence"/>
</dbReference>
<evidence type="ECO:0000259" key="3">
    <source>
        <dbReference type="Pfam" id="PF26153"/>
    </source>
</evidence>
<evidence type="ECO:0000256" key="1">
    <source>
        <dbReference type="SAM" id="MobiDB-lite"/>
    </source>
</evidence>
<feature type="transmembrane region" description="Helical" evidence="2">
    <location>
        <begin position="416"/>
        <end position="441"/>
    </location>
</feature>
<dbReference type="PANTHER" id="PTHR35895:SF1">
    <property type="entry name" value="LIPID-BINDING SERUM GLYCOPROTEIN C-TERMINAL DOMAIN-CONTAINING PROTEIN"/>
    <property type="match status" value="1"/>
</dbReference>
<evidence type="ECO:0000313" key="4">
    <source>
        <dbReference type="EMBL" id="KAK9722009.1"/>
    </source>
</evidence>
<evidence type="ECO:0000313" key="5">
    <source>
        <dbReference type="Proteomes" id="UP001479436"/>
    </source>
</evidence>
<keyword evidence="2" id="KW-0472">Membrane</keyword>